<name>A0A7W4WF87_9GAMM</name>
<keyword evidence="2" id="KW-1185">Reference proteome</keyword>
<sequence length="61" mass="7020">METPVKPAAKLPNPWREHYSPSLYSNFLPLDLSELDHLNSFIERMNQRPAVRAAMKVEGLI</sequence>
<dbReference type="EMBL" id="JACHWZ010000025">
    <property type="protein sequence ID" value="MBB3063154.1"/>
    <property type="molecule type" value="Genomic_DNA"/>
</dbReference>
<comment type="caution">
    <text evidence="1">The sequence shown here is derived from an EMBL/GenBank/DDBJ whole genome shotgun (WGS) entry which is preliminary data.</text>
</comment>
<organism evidence="1 2">
    <name type="scientific">Microbulbifer rhizosphaerae</name>
    <dbReference type="NCBI Taxonomy" id="1562603"/>
    <lineage>
        <taxon>Bacteria</taxon>
        <taxon>Pseudomonadati</taxon>
        <taxon>Pseudomonadota</taxon>
        <taxon>Gammaproteobacteria</taxon>
        <taxon>Cellvibrionales</taxon>
        <taxon>Microbulbiferaceae</taxon>
        <taxon>Microbulbifer</taxon>
    </lineage>
</organism>
<dbReference type="RefSeq" id="WP_183463077.1">
    <property type="nucleotide sequence ID" value="NZ_JACHWZ010000025.1"/>
</dbReference>
<gene>
    <name evidence="1" type="ORF">FHS09_004007</name>
</gene>
<dbReference type="InterPro" id="IPR036282">
    <property type="entry name" value="Glutathione-S-Trfase_C_sf"/>
</dbReference>
<dbReference type="Proteomes" id="UP000535937">
    <property type="component" value="Unassembled WGS sequence"/>
</dbReference>
<dbReference type="AlphaFoldDB" id="A0A7W4WF87"/>
<proteinExistence type="predicted"/>
<dbReference type="SUPFAM" id="SSF47616">
    <property type="entry name" value="GST C-terminal domain-like"/>
    <property type="match status" value="1"/>
</dbReference>
<reference evidence="1 2" key="1">
    <citation type="submission" date="2020-08" db="EMBL/GenBank/DDBJ databases">
        <title>Genomic Encyclopedia of Type Strains, Phase III (KMG-III): the genomes of soil and plant-associated and newly described type strains.</title>
        <authorList>
            <person name="Whitman W."/>
        </authorList>
    </citation>
    <scope>NUCLEOTIDE SEQUENCE [LARGE SCALE GENOMIC DNA]</scope>
    <source>
        <strain evidence="1 2">CECT 8799</strain>
    </source>
</reference>
<evidence type="ECO:0000313" key="1">
    <source>
        <dbReference type="EMBL" id="MBB3063154.1"/>
    </source>
</evidence>
<protein>
    <submittedName>
        <fullName evidence="1">Uncharacterized protein</fullName>
    </submittedName>
</protein>
<evidence type="ECO:0000313" key="2">
    <source>
        <dbReference type="Proteomes" id="UP000535937"/>
    </source>
</evidence>
<accession>A0A7W4WF87</accession>